<name>A0A8S3AMS6_9BILA</name>
<comment type="caution">
    <text evidence="1">The sequence shown here is derived from an EMBL/GenBank/DDBJ whole genome shotgun (WGS) entry which is preliminary data.</text>
</comment>
<feature type="non-terminal residue" evidence="1">
    <location>
        <position position="1"/>
    </location>
</feature>
<accession>A0A8S3AMS6</accession>
<organism evidence="1 2">
    <name type="scientific">Rotaria magnacalcarata</name>
    <dbReference type="NCBI Taxonomy" id="392030"/>
    <lineage>
        <taxon>Eukaryota</taxon>
        <taxon>Metazoa</taxon>
        <taxon>Spiralia</taxon>
        <taxon>Gnathifera</taxon>
        <taxon>Rotifera</taxon>
        <taxon>Eurotatoria</taxon>
        <taxon>Bdelloidea</taxon>
        <taxon>Philodinida</taxon>
        <taxon>Philodinidae</taxon>
        <taxon>Rotaria</taxon>
    </lineage>
</organism>
<gene>
    <name evidence="1" type="ORF">GIL414_LOCUS44978</name>
</gene>
<proteinExistence type="predicted"/>
<evidence type="ECO:0000313" key="2">
    <source>
        <dbReference type="Proteomes" id="UP000681720"/>
    </source>
</evidence>
<protein>
    <submittedName>
        <fullName evidence="1">Uncharacterized protein</fullName>
    </submittedName>
</protein>
<dbReference type="AlphaFoldDB" id="A0A8S3AMS6"/>
<dbReference type="Proteomes" id="UP000681720">
    <property type="component" value="Unassembled WGS sequence"/>
</dbReference>
<reference evidence="1" key="1">
    <citation type="submission" date="2021-02" db="EMBL/GenBank/DDBJ databases">
        <authorList>
            <person name="Nowell W R."/>
        </authorList>
    </citation>
    <scope>NUCLEOTIDE SEQUENCE</scope>
</reference>
<evidence type="ECO:0000313" key="1">
    <source>
        <dbReference type="EMBL" id="CAF4746925.1"/>
    </source>
</evidence>
<dbReference type="EMBL" id="CAJOBJ010137127">
    <property type="protein sequence ID" value="CAF4746925.1"/>
    <property type="molecule type" value="Genomic_DNA"/>
</dbReference>
<sequence>MQNILCAADYPNLNTLGLYNMNEYLPEYLFTDKTLSSGAFKNQITTLLIKIDNNNIT</sequence>